<proteinExistence type="predicted"/>
<sequence length="56" mass="6399">MSSADRKRFCPWSFRRYFLVVRPISSNRGCGPSSTQTTYSTPFDGMMADLRAIRCS</sequence>
<name>A0A428NEP3_9HYPO</name>
<dbReference type="EMBL" id="NKCL01001487">
    <property type="protein sequence ID" value="RSL39263.1"/>
    <property type="molecule type" value="Genomic_DNA"/>
</dbReference>
<protein>
    <submittedName>
        <fullName evidence="1">Uncharacterized protein</fullName>
    </submittedName>
</protein>
<reference evidence="1 2" key="1">
    <citation type="submission" date="2017-06" db="EMBL/GenBank/DDBJ databases">
        <title>Comparative genomic analysis of Ambrosia Fusariam Clade fungi.</title>
        <authorList>
            <person name="Stajich J.E."/>
            <person name="Carrillo J."/>
            <person name="Kijimoto T."/>
            <person name="Eskalen A."/>
            <person name="O'Donnell K."/>
            <person name="Kasson M."/>
        </authorList>
    </citation>
    <scope>NUCLEOTIDE SEQUENCE [LARGE SCALE GENOMIC DNA]</scope>
    <source>
        <strain evidence="1 2">NRRL62606</strain>
    </source>
</reference>
<accession>A0A428NEP3</accession>
<gene>
    <name evidence="1" type="ORF">CEP51_016827</name>
</gene>
<evidence type="ECO:0000313" key="1">
    <source>
        <dbReference type="EMBL" id="RSL39263.1"/>
    </source>
</evidence>
<dbReference type="Proteomes" id="UP000287972">
    <property type="component" value="Unassembled WGS sequence"/>
</dbReference>
<comment type="caution">
    <text evidence="1">The sequence shown here is derived from an EMBL/GenBank/DDBJ whole genome shotgun (WGS) entry which is preliminary data.</text>
</comment>
<feature type="non-terminal residue" evidence="1">
    <location>
        <position position="56"/>
    </location>
</feature>
<organism evidence="1 2">
    <name type="scientific">Fusarium floridanum</name>
    <dbReference type="NCBI Taxonomy" id="1325733"/>
    <lineage>
        <taxon>Eukaryota</taxon>
        <taxon>Fungi</taxon>
        <taxon>Dikarya</taxon>
        <taxon>Ascomycota</taxon>
        <taxon>Pezizomycotina</taxon>
        <taxon>Sordariomycetes</taxon>
        <taxon>Hypocreomycetidae</taxon>
        <taxon>Hypocreales</taxon>
        <taxon>Nectriaceae</taxon>
        <taxon>Fusarium</taxon>
        <taxon>Fusarium solani species complex</taxon>
    </lineage>
</organism>
<dbReference type="AlphaFoldDB" id="A0A428NEP3"/>
<evidence type="ECO:0000313" key="2">
    <source>
        <dbReference type="Proteomes" id="UP000287972"/>
    </source>
</evidence>
<keyword evidence="2" id="KW-1185">Reference proteome</keyword>